<dbReference type="EMBL" id="CZPZ01000008">
    <property type="protein sequence ID" value="CUS34395.1"/>
    <property type="molecule type" value="Genomic_DNA"/>
</dbReference>
<dbReference type="AlphaFoldDB" id="A0A0S4LES2"/>
<feature type="coiled-coil region" evidence="1">
    <location>
        <begin position="143"/>
        <end position="205"/>
    </location>
</feature>
<dbReference type="InterPro" id="IPR041916">
    <property type="entry name" value="Anti_sigma_zinc_sf"/>
</dbReference>
<reference evidence="4" key="1">
    <citation type="submission" date="2015-10" db="EMBL/GenBank/DDBJ databases">
        <authorList>
            <person name="Luecker S."/>
            <person name="Luecker S."/>
        </authorList>
    </citation>
    <scope>NUCLEOTIDE SEQUENCE [LARGE SCALE GENOMIC DNA]</scope>
</reference>
<keyword evidence="4" id="KW-1185">Reference proteome</keyword>
<keyword evidence="1" id="KW-0175">Coiled coil</keyword>
<proteinExistence type="predicted"/>
<evidence type="ECO:0000256" key="2">
    <source>
        <dbReference type="SAM" id="Phobius"/>
    </source>
</evidence>
<dbReference type="Proteomes" id="UP000198736">
    <property type="component" value="Unassembled WGS sequence"/>
</dbReference>
<keyword evidence="2" id="KW-0472">Membrane</keyword>
<dbReference type="RefSeq" id="WP_090895723.1">
    <property type="nucleotide sequence ID" value="NZ_CZPZ01000008.1"/>
</dbReference>
<gene>
    <name evidence="3" type="ORF">COMA2_160124</name>
</gene>
<dbReference type="STRING" id="1742973.COMA2_160124"/>
<feature type="transmembrane region" description="Helical" evidence="2">
    <location>
        <begin position="109"/>
        <end position="130"/>
    </location>
</feature>
<evidence type="ECO:0000256" key="1">
    <source>
        <dbReference type="SAM" id="Coils"/>
    </source>
</evidence>
<evidence type="ECO:0000313" key="3">
    <source>
        <dbReference type="EMBL" id="CUS34395.1"/>
    </source>
</evidence>
<keyword evidence="2" id="KW-0812">Transmembrane</keyword>
<dbReference type="OrthoDB" id="9806296at2"/>
<protein>
    <recommendedName>
        <fullName evidence="5">Zinc-finger domain-containing protein</fullName>
    </recommendedName>
</protein>
<accession>A0A0S4LES2</accession>
<organism evidence="3 4">
    <name type="scientific">Candidatus Nitrospira nitrificans</name>
    <dbReference type="NCBI Taxonomy" id="1742973"/>
    <lineage>
        <taxon>Bacteria</taxon>
        <taxon>Pseudomonadati</taxon>
        <taxon>Nitrospirota</taxon>
        <taxon>Nitrospiria</taxon>
        <taxon>Nitrospirales</taxon>
        <taxon>Nitrospiraceae</taxon>
        <taxon>Nitrospira</taxon>
    </lineage>
</organism>
<sequence>MTHDQLEAAVPLYAAGALERIERRALETHLLSGCISCHSTLKEYQSVAVTLPFGLRITPPPRALKDKILSSCVSPLAAESEPPSSSQPSLQPGEWMNHLFPPSSPPATSFGWVLGIVVCVVLIILVCVGWNSSTHMTEDREKLAQLQSQSEETGSQLAALRQQLDEGAELLAQTREELQRRMAELGEVKDQLIQREAELEELRTLLAEGSGRPPRIP</sequence>
<evidence type="ECO:0008006" key="5">
    <source>
        <dbReference type="Google" id="ProtNLM"/>
    </source>
</evidence>
<keyword evidence="2" id="KW-1133">Transmembrane helix</keyword>
<dbReference type="Gene3D" id="1.10.10.1320">
    <property type="entry name" value="Anti-sigma factor, zinc-finger domain"/>
    <property type="match status" value="1"/>
</dbReference>
<evidence type="ECO:0000313" key="4">
    <source>
        <dbReference type="Proteomes" id="UP000198736"/>
    </source>
</evidence>
<name>A0A0S4LES2_9BACT</name>